<dbReference type="PANTHER" id="PTHR39178:SF1">
    <property type="entry name" value="RIBOSOMAL-PROCESSING CYSTEINE PROTEASE PRP"/>
    <property type="match status" value="1"/>
</dbReference>
<proteinExistence type="inferred from homology"/>
<evidence type="ECO:0000256" key="4">
    <source>
        <dbReference type="ARBA" id="ARBA00022807"/>
    </source>
</evidence>
<accession>A0A9D2RLN4</accession>
<evidence type="ECO:0000256" key="5">
    <source>
        <dbReference type="ARBA" id="ARBA00044503"/>
    </source>
</evidence>
<comment type="caution">
    <text evidence="7">The sequence shown here is derived from an EMBL/GenBank/DDBJ whole genome shotgun (WGS) entry which is preliminary data.</text>
</comment>
<dbReference type="Gene3D" id="3.30.70.1490">
    <property type="entry name" value="Cysteine protease Prp"/>
    <property type="match status" value="1"/>
</dbReference>
<comment type="similarity">
    <text evidence="5">Belongs to the Prp family.</text>
</comment>
<name>A0A9D2RLN4_9FIRM</name>
<gene>
    <name evidence="7" type="ORF">H9716_10495</name>
</gene>
<organism evidence="7 8">
    <name type="scientific">Candidatus Enterocloster faecavium</name>
    <dbReference type="NCBI Taxonomy" id="2838560"/>
    <lineage>
        <taxon>Bacteria</taxon>
        <taxon>Bacillati</taxon>
        <taxon>Bacillota</taxon>
        <taxon>Clostridia</taxon>
        <taxon>Lachnospirales</taxon>
        <taxon>Lachnospiraceae</taxon>
        <taxon>Enterocloster</taxon>
    </lineage>
</organism>
<dbReference type="InterPro" id="IPR007422">
    <property type="entry name" value="Peptidase_Prp"/>
</dbReference>
<dbReference type="InterPro" id="IPR036764">
    <property type="entry name" value="Peptidase_Prp_sf"/>
</dbReference>
<dbReference type="GO" id="GO:0006508">
    <property type="term" value="P:proteolysis"/>
    <property type="evidence" value="ECO:0007669"/>
    <property type="project" value="UniProtKB-KW"/>
</dbReference>
<dbReference type="PANTHER" id="PTHR39178">
    <property type="entry name" value="HYPOTHETICAL RIBOSOME-ASSOCIATED PROTEIN"/>
    <property type="match status" value="1"/>
</dbReference>
<evidence type="ECO:0000313" key="7">
    <source>
        <dbReference type="EMBL" id="HJB08270.1"/>
    </source>
</evidence>
<dbReference type="Pfam" id="PF04327">
    <property type="entry name" value="Peptidase_Prp"/>
    <property type="match status" value="1"/>
</dbReference>
<keyword evidence="4" id="KW-0788">Thiol protease</keyword>
<dbReference type="EMBL" id="DWYS01000124">
    <property type="protein sequence ID" value="HJB08270.1"/>
    <property type="molecule type" value="Genomic_DNA"/>
</dbReference>
<evidence type="ECO:0000256" key="1">
    <source>
        <dbReference type="ARBA" id="ARBA00022517"/>
    </source>
</evidence>
<evidence type="ECO:0000256" key="2">
    <source>
        <dbReference type="ARBA" id="ARBA00022670"/>
    </source>
</evidence>
<sequence length="112" mass="12248">MIQVTIFRNSTDNGDVYTGVELLGHAGFAQSGQDIVCAAVSALVLNMANSVETFTEDGYEGEMDERSGGFKFHFTSEISPGSQLLMNSLVLGIRNIGKEYGKKYINIQFKEV</sequence>
<dbReference type="GO" id="GO:0042254">
    <property type="term" value="P:ribosome biogenesis"/>
    <property type="evidence" value="ECO:0007669"/>
    <property type="project" value="UniProtKB-KW"/>
</dbReference>
<reference evidence="7" key="1">
    <citation type="journal article" date="2021" name="PeerJ">
        <title>Extensive microbial diversity within the chicken gut microbiome revealed by metagenomics and culture.</title>
        <authorList>
            <person name="Gilroy R."/>
            <person name="Ravi A."/>
            <person name="Getino M."/>
            <person name="Pursley I."/>
            <person name="Horton D.L."/>
            <person name="Alikhan N.F."/>
            <person name="Baker D."/>
            <person name="Gharbi K."/>
            <person name="Hall N."/>
            <person name="Watson M."/>
            <person name="Adriaenssens E.M."/>
            <person name="Foster-Nyarko E."/>
            <person name="Jarju S."/>
            <person name="Secka A."/>
            <person name="Antonio M."/>
            <person name="Oren A."/>
            <person name="Chaudhuri R.R."/>
            <person name="La Ragione R."/>
            <person name="Hildebrand F."/>
            <person name="Pallen M.J."/>
        </authorList>
    </citation>
    <scope>NUCLEOTIDE SEQUENCE</scope>
    <source>
        <strain evidence="7">CHK188-4685</strain>
    </source>
</reference>
<evidence type="ECO:0000313" key="8">
    <source>
        <dbReference type="Proteomes" id="UP000886804"/>
    </source>
</evidence>
<keyword evidence="2 7" id="KW-0645">Protease</keyword>
<dbReference type="SUPFAM" id="SSF118010">
    <property type="entry name" value="TM1457-like"/>
    <property type="match status" value="1"/>
</dbReference>
<reference evidence="7" key="2">
    <citation type="submission" date="2021-04" db="EMBL/GenBank/DDBJ databases">
        <authorList>
            <person name="Gilroy R."/>
        </authorList>
    </citation>
    <scope>NUCLEOTIDE SEQUENCE</scope>
    <source>
        <strain evidence="7">CHK188-4685</strain>
    </source>
</reference>
<evidence type="ECO:0000256" key="6">
    <source>
        <dbReference type="ARBA" id="ARBA00044538"/>
    </source>
</evidence>
<keyword evidence="1" id="KW-0690">Ribosome biogenesis</keyword>
<dbReference type="AlphaFoldDB" id="A0A9D2RLN4"/>
<dbReference type="CDD" id="cd16332">
    <property type="entry name" value="Prp-like"/>
    <property type="match status" value="1"/>
</dbReference>
<dbReference type="GO" id="GO:0008234">
    <property type="term" value="F:cysteine-type peptidase activity"/>
    <property type="evidence" value="ECO:0007669"/>
    <property type="project" value="UniProtKB-KW"/>
</dbReference>
<dbReference type="Proteomes" id="UP000886804">
    <property type="component" value="Unassembled WGS sequence"/>
</dbReference>
<keyword evidence="3" id="KW-0378">Hydrolase</keyword>
<evidence type="ECO:0000256" key="3">
    <source>
        <dbReference type="ARBA" id="ARBA00022801"/>
    </source>
</evidence>
<protein>
    <recommendedName>
        <fullName evidence="6">Ribosomal processing cysteine protease Prp</fullName>
    </recommendedName>
</protein>